<gene>
    <name evidence="3" type="ORF">POVWA1_003740</name>
    <name evidence="4" type="ORF">POVWA2_003880</name>
</gene>
<dbReference type="Proteomes" id="UP000078550">
    <property type="component" value="Unassembled WGS sequence"/>
</dbReference>
<organism evidence="4 5">
    <name type="scientific">Plasmodium ovale wallikeri</name>
    <dbReference type="NCBI Taxonomy" id="864142"/>
    <lineage>
        <taxon>Eukaryota</taxon>
        <taxon>Sar</taxon>
        <taxon>Alveolata</taxon>
        <taxon>Apicomplexa</taxon>
        <taxon>Aconoidasida</taxon>
        <taxon>Haemosporida</taxon>
        <taxon>Plasmodiidae</taxon>
        <taxon>Plasmodium</taxon>
        <taxon>Plasmodium (Plasmodium)</taxon>
    </lineage>
</organism>
<evidence type="ECO:0000313" key="4">
    <source>
        <dbReference type="EMBL" id="SBT31388.1"/>
    </source>
</evidence>
<dbReference type="Proteomes" id="UP000078555">
    <property type="component" value="Unassembled WGS sequence"/>
</dbReference>
<feature type="transmembrane region" description="Helical" evidence="2">
    <location>
        <begin position="59"/>
        <end position="87"/>
    </location>
</feature>
<feature type="compositionally biased region" description="Basic and acidic residues" evidence="1">
    <location>
        <begin position="1"/>
        <end position="11"/>
    </location>
</feature>
<dbReference type="EMBL" id="FLRE01000016">
    <property type="protein sequence ID" value="SBT31388.1"/>
    <property type="molecule type" value="Genomic_DNA"/>
</dbReference>
<reference evidence="5 6" key="1">
    <citation type="submission" date="2016-05" db="EMBL/GenBank/DDBJ databases">
        <authorList>
            <person name="Naeem Raeece"/>
        </authorList>
    </citation>
    <scope>NUCLEOTIDE SEQUENCE [LARGE SCALE GENOMIC DNA]</scope>
</reference>
<reference evidence="4" key="2">
    <citation type="submission" date="2016-05" db="EMBL/GenBank/DDBJ databases">
        <authorList>
            <person name="Lavstsen T."/>
            <person name="Jespersen J.S."/>
        </authorList>
    </citation>
    <scope>NUCLEOTIDE SEQUENCE [LARGE SCALE GENOMIC DNA]</scope>
</reference>
<name>A0A1A8YIM3_PLAOA</name>
<dbReference type="EMBL" id="FLRD01000009">
    <property type="protein sequence ID" value="SBT30770.1"/>
    <property type="molecule type" value="Genomic_DNA"/>
</dbReference>
<sequence>MDAFPFDRSKEMSGGGGGNKALPYSTPPGYQRGRVYRAQVSMLALALEVALAVARELAFALAVAIVLVTFAVAPSKEISVCFFHFLFIRILSRDLCMHS</sequence>
<dbReference type="AlphaFoldDB" id="A0A1A8YIM3"/>
<evidence type="ECO:0000313" key="5">
    <source>
        <dbReference type="Proteomes" id="UP000078550"/>
    </source>
</evidence>
<keyword evidence="2" id="KW-1133">Transmembrane helix</keyword>
<keyword evidence="2" id="KW-0812">Transmembrane</keyword>
<evidence type="ECO:0000313" key="3">
    <source>
        <dbReference type="EMBL" id="SBT30770.1"/>
    </source>
</evidence>
<accession>A0A1A8YIM3</accession>
<keyword evidence="6" id="KW-1185">Reference proteome</keyword>
<protein>
    <submittedName>
        <fullName evidence="4">Uncharacterized protein</fullName>
    </submittedName>
</protein>
<evidence type="ECO:0000256" key="1">
    <source>
        <dbReference type="SAM" id="MobiDB-lite"/>
    </source>
</evidence>
<proteinExistence type="predicted"/>
<evidence type="ECO:0000256" key="2">
    <source>
        <dbReference type="SAM" id="Phobius"/>
    </source>
</evidence>
<evidence type="ECO:0000313" key="6">
    <source>
        <dbReference type="Proteomes" id="UP000078555"/>
    </source>
</evidence>
<keyword evidence="2" id="KW-0472">Membrane</keyword>
<feature type="region of interest" description="Disordered" evidence="1">
    <location>
        <begin position="1"/>
        <end position="25"/>
    </location>
</feature>